<dbReference type="GO" id="GO:0030599">
    <property type="term" value="F:pectinesterase activity"/>
    <property type="evidence" value="ECO:0007669"/>
    <property type="project" value="UniProtKB-EC"/>
</dbReference>
<comment type="pathway">
    <text evidence="2">Glycan metabolism; pectin degradation; 2-dehydro-3-deoxy-D-gluconate from pectin: step 1/5.</text>
</comment>
<evidence type="ECO:0000256" key="11">
    <source>
        <dbReference type="ARBA" id="ARBA00047928"/>
    </source>
</evidence>
<dbReference type="UniPathway" id="UPA00545">
    <property type="reaction ID" value="UER00823"/>
</dbReference>
<dbReference type="GO" id="GO:0016829">
    <property type="term" value="F:lyase activity"/>
    <property type="evidence" value="ECO:0007669"/>
    <property type="project" value="UniProtKB-KW"/>
</dbReference>
<evidence type="ECO:0000256" key="1">
    <source>
        <dbReference type="ARBA" id="ARBA00004191"/>
    </source>
</evidence>
<keyword evidence="13" id="KW-0456">Lyase</keyword>
<dbReference type="InterPro" id="IPR006501">
    <property type="entry name" value="Pectinesterase_inhib_dom"/>
</dbReference>
<dbReference type="SUPFAM" id="SSF51126">
    <property type="entry name" value="Pectin lyase-like"/>
    <property type="match status" value="1"/>
</dbReference>
<evidence type="ECO:0000256" key="5">
    <source>
        <dbReference type="ARBA" id="ARBA00013229"/>
    </source>
</evidence>
<sequence length="690" mass="75869">MEIIQSALSISGDNLRQAQSFSDQILKASTGVSDHVTAANNCLEHLRNAEYRLRSTVEVLPRGGYKHARAWMSGGLAYQYDCWSALKYVNDTKLIHDTMSFLNNLISLTSNGLSLIRALDVFGDDVAKWAPVRTERDGFWESGGALGEGGELRVPDAVNAGPDWSEKKWVIWVKEGIIQSALSISGDNLRQAQSFSDQILKASTGVADHVTAANNCLEHLRNAEYRLRSTVEVLPRGGYKHARAWMSGGLAYQYDCWSALKYVNDTKLIHDTMSFLNNLISLTSNGLSLIRALDVFGDDVAKWAPVRTERDGFWESGGALGEGGELRVPVGLKADVTVCKSKNNNGGCDYGSVQDAVNAGPDWSEKKWVIWVKEGVYEETVRVGLEKRNVVVYGDGIGKTVITGNLNVGQPGLSTYNTATFGVVGDGFMASGLTIENTAGPDAHQAVAFRSDSDQSIIENCEFLGNQDTLYAHSLRQFYKSCIIQGNVDFIFGNSASIFQDCTILVRPRQLKPEKGENNAVTAHGRIDPAQSTGFVFQNCLINGTEEYMRLYYSKPKVHKNYLGRPWKEFSRTVFIDCNLEALITPQGWMPWTGDFALKTLYYGESGNTGKGSDLSARVTWSSQIPAEHVNVYSVGNFLQDFSNSSPPLSTLSSQVSSATVNSIHSTIIATTIQPRRFTYFLSSLMLVCL</sequence>
<dbReference type="GO" id="GO:0004857">
    <property type="term" value="F:enzyme inhibitor activity"/>
    <property type="evidence" value="ECO:0007669"/>
    <property type="project" value="InterPro"/>
</dbReference>
<keyword evidence="9" id="KW-0063">Aspartyl esterase</keyword>
<gene>
    <name evidence="13" type="ORF">CTI12_AA232650</name>
</gene>
<comment type="similarity">
    <text evidence="4">In the C-terminal section; belongs to the pectinesterase family.</text>
</comment>
<evidence type="ECO:0000256" key="8">
    <source>
        <dbReference type="ARBA" id="ARBA00022801"/>
    </source>
</evidence>
<keyword evidence="14" id="KW-1185">Reference proteome</keyword>
<feature type="domain" description="Pectinesterase inhibitor" evidence="12">
    <location>
        <begin position="173"/>
        <end position="289"/>
    </location>
</feature>
<comment type="catalytic activity">
    <reaction evidence="11">
        <text>[(1-&gt;4)-alpha-D-galacturonosyl methyl ester](n) + n H2O = [(1-&gt;4)-alpha-D-galacturonosyl](n) + n methanol + n H(+)</text>
        <dbReference type="Rhea" id="RHEA:22380"/>
        <dbReference type="Rhea" id="RHEA-COMP:14570"/>
        <dbReference type="Rhea" id="RHEA-COMP:14573"/>
        <dbReference type="ChEBI" id="CHEBI:15377"/>
        <dbReference type="ChEBI" id="CHEBI:15378"/>
        <dbReference type="ChEBI" id="CHEBI:17790"/>
        <dbReference type="ChEBI" id="CHEBI:140522"/>
        <dbReference type="ChEBI" id="CHEBI:140523"/>
        <dbReference type="EC" id="3.1.1.11"/>
    </reaction>
</comment>
<dbReference type="InterPro" id="IPR011050">
    <property type="entry name" value="Pectin_lyase_fold/virulence"/>
</dbReference>
<dbReference type="PANTHER" id="PTHR31707">
    <property type="entry name" value="PECTINESTERASE"/>
    <property type="match status" value="1"/>
</dbReference>
<evidence type="ECO:0000259" key="12">
    <source>
        <dbReference type="SMART" id="SM00856"/>
    </source>
</evidence>
<dbReference type="SUPFAM" id="SSF101148">
    <property type="entry name" value="Plant invertase/pectin methylesterase inhibitor"/>
    <property type="match status" value="2"/>
</dbReference>
<comment type="similarity">
    <text evidence="3">In the N-terminal section; belongs to the PMEI family.</text>
</comment>
<evidence type="ECO:0000256" key="9">
    <source>
        <dbReference type="ARBA" id="ARBA00023085"/>
    </source>
</evidence>
<evidence type="ECO:0000256" key="6">
    <source>
        <dbReference type="ARBA" id="ARBA00022512"/>
    </source>
</evidence>
<feature type="domain" description="Pectinesterase inhibitor" evidence="12">
    <location>
        <begin position="1"/>
        <end position="115"/>
    </location>
</feature>
<dbReference type="InterPro" id="IPR012334">
    <property type="entry name" value="Pectin_lyas_fold"/>
</dbReference>
<keyword evidence="6" id="KW-0134">Cell wall</keyword>
<dbReference type="SMART" id="SM00856">
    <property type="entry name" value="PMEI"/>
    <property type="match status" value="2"/>
</dbReference>
<comment type="caution">
    <text evidence="13">The sequence shown here is derived from an EMBL/GenBank/DDBJ whole genome shotgun (WGS) entry which is preliminary data.</text>
</comment>
<dbReference type="InterPro" id="IPR000070">
    <property type="entry name" value="Pectinesterase_cat"/>
</dbReference>
<comment type="subcellular location">
    <subcellularLocation>
        <location evidence="1">Secreted</location>
        <location evidence="1">Cell wall</location>
    </subcellularLocation>
</comment>
<dbReference type="Gene3D" id="2.160.20.10">
    <property type="entry name" value="Single-stranded right-handed beta-helix, Pectin lyase-like"/>
    <property type="match status" value="1"/>
</dbReference>
<name>A0A2U1NSJ1_ARTAN</name>
<dbReference type="CDD" id="cd15798">
    <property type="entry name" value="PMEI-like_3"/>
    <property type="match status" value="2"/>
</dbReference>
<evidence type="ECO:0000256" key="2">
    <source>
        <dbReference type="ARBA" id="ARBA00005184"/>
    </source>
</evidence>
<evidence type="ECO:0000256" key="10">
    <source>
        <dbReference type="ARBA" id="ARBA00023316"/>
    </source>
</evidence>
<dbReference type="Proteomes" id="UP000245207">
    <property type="component" value="Unassembled WGS sequence"/>
</dbReference>
<dbReference type="EMBL" id="PKPP01002269">
    <property type="protein sequence ID" value="PWA76438.1"/>
    <property type="molecule type" value="Genomic_DNA"/>
</dbReference>
<keyword evidence="8" id="KW-0378">Hydrolase</keyword>
<dbReference type="STRING" id="35608.A0A2U1NSJ1"/>
<accession>A0A2U1NSJ1</accession>
<dbReference type="OrthoDB" id="2019149at2759"/>
<evidence type="ECO:0000313" key="13">
    <source>
        <dbReference type="EMBL" id="PWA76438.1"/>
    </source>
</evidence>
<protein>
    <recommendedName>
        <fullName evidence="5">pectinesterase</fullName>
        <ecNumber evidence="5">3.1.1.11</ecNumber>
    </recommendedName>
</protein>
<dbReference type="EC" id="3.1.1.11" evidence="5"/>
<evidence type="ECO:0000256" key="4">
    <source>
        <dbReference type="ARBA" id="ARBA00007786"/>
    </source>
</evidence>
<dbReference type="AlphaFoldDB" id="A0A2U1NSJ1"/>
<dbReference type="Pfam" id="PF04043">
    <property type="entry name" value="PMEI"/>
    <property type="match status" value="2"/>
</dbReference>
<dbReference type="Pfam" id="PF01095">
    <property type="entry name" value="Pectinesterase"/>
    <property type="match status" value="1"/>
</dbReference>
<dbReference type="GO" id="GO:0045490">
    <property type="term" value="P:pectin catabolic process"/>
    <property type="evidence" value="ECO:0007669"/>
    <property type="project" value="UniProtKB-UniPathway"/>
</dbReference>
<reference evidence="13 14" key="1">
    <citation type="journal article" date="2018" name="Mol. Plant">
        <title>The genome of Artemisia annua provides insight into the evolution of Asteraceae family and artemisinin biosynthesis.</title>
        <authorList>
            <person name="Shen Q."/>
            <person name="Zhang L."/>
            <person name="Liao Z."/>
            <person name="Wang S."/>
            <person name="Yan T."/>
            <person name="Shi P."/>
            <person name="Liu M."/>
            <person name="Fu X."/>
            <person name="Pan Q."/>
            <person name="Wang Y."/>
            <person name="Lv Z."/>
            <person name="Lu X."/>
            <person name="Zhang F."/>
            <person name="Jiang W."/>
            <person name="Ma Y."/>
            <person name="Chen M."/>
            <person name="Hao X."/>
            <person name="Li L."/>
            <person name="Tang Y."/>
            <person name="Lv G."/>
            <person name="Zhou Y."/>
            <person name="Sun X."/>
            <person name="Brodelius P.E."/>
            <person name="Rose J.K.C."/>
            <person name="Tang K."/>
        </authorList>
    </citation>
    <scope>NUCLEOTIDE SEQUENCE [LARGE SCALE GENOMIC DNA]</scope>
    <source>
        <strain evidence="14">cv. Huhao1</strain>
        <tissue evidence="13">Leaf</tissue>
    </source>
</reference>
<keyword evidence="10" id="KW-0961">Cell wall biogenesis/degradation</keyword>
<dbReference type="FunFam" id="2.160.20.10:FF:000029">
    <property type="entry name" value="Pectinesterase 4"/>
    <property type="match status" value="1"/>
</dbReference>
<dbReference type="Gene3D" id="1.20.140.40">
    <property type="entry name" value="Invertase/pectin methylesterase inhibitor family protein"/>
    <property type="match status" value="2"/>
</dbReference>
<evidence type="ECO:0000313" key="14">
    <source>
        <dbReference type="Proteomes" id="UP000245207"/>
    </source>
</evidence>
<evidence type="ECO:0000256" key="3">
    <source>
        <dbReference type="ARBA" id="ARBA00006027"/>
    </source>
</evidence>
<evidence type="ECO:0000256" key="7">
    <source>
        <dbReference type="ARBA" id="ARBA00022525"/>
    </source>
</evidence>
<organism evidence="13 14">
    <name type="scientific">Artemisia annua</name>
    <name type="common">Sweet wormwood</name>
    <dbReference type="NCBI Taxonomy" id="35608"/>
    <lineage>
        <taxon>Eukaryota</taxon>
        <taxon>Viridiplantae</taxon>
        <taxon>Streptophyta</taxon>
        <taxon>Embryophyta</taxon>
        <taxon>Tracheophyta</taxon>
        <taxon>Spermatophyta</taxon>
        <taxon>Magnoliopsida</taxon>
        <taxon>eudicotyledons</taxon>
        <taxon>Gunneridae</taxon>
        <taxon>Pentapetalae</taxon>
        <taxon>asterids</taxon>
        <taxon>campanulids</taxon>
        <taxon>Asterales</taxon>
        <taxon>Asteraceae</taxon>
        <taxon>Asteroideae</taxon>
        <taxon>Anthemideae</taxon>
        <taxon>Artemisiinae</taxon>
        <taxon>Artemisia</taxon>
    </lineage>
</organism>
<proteinExistence type="inferred from homology"/>
<dbReference type="GO" id="GO:0042545">
    <property type="term" value="P:cell wall modification"/>
    <property type="evidence" value="ECO:0007669"/>
    <property type="project" value="InterPro"/>
</dbReference>
<keyword evidence="7" id="KW-0964">Secreted</keyword>
<dbReference type="InterPro" id="IPR035513">
    <property type="entry name" value="Invertase/methylesterase_inhib"/>
</dbReference>